<evidence type="ECO:0000256" key="1">
    <source>
        <dbReference type="ARBA" id="ARBA00022741"/>
    </source>
</evidence>
<evidence type="ECO:0000256" key="5">
    <source>
        <dbReference type="SAM" id="MobiDB-lite"/>
    </source>
</evidence>
<keyword evidence="1 3" id="KW-0547">Nucleotide-binding</keyword>
<dbReference type="InterPro" id="IPR001752">
    <property type="entry name" value="Kinesin_motor_dom"/>
</dbReference>
<dbReference type="PROSITE" id="PS50067">
    <property type="entry name" value="KINESIN_MOTOR_2"/>
    <property type="match status" value="1"/>
</dbReference>
<dbReference type="GO" id="GO:0016787">
    <property type="term" value="F:hydrolase activity"/>
    <property type="evidence" value="ECO:0007669"/>
    <property type="project" value="UniProtKB-KW"/>
</dbReference>
<dbReference type="PRINTS" id="PR00380">
    <property type="entry name" value="KINESINHEAVY"/>
</dbReference>
<dbReference type="Proteomes" id="UP001610446">
    <property type="component" value="Unassembled WGS sequence"/>
</dbReference>
<evidence type="ECO:0000313" key="7">
    <source>
        <dbReference type="EMBL" id="KAL2829076.1"/>
    </source>
</evidence>
<dbReference type="EMBL" id="JBFXLU010000345">
    <property type="protein sequence ID" value="KAL2829076.1"/>
    <property type="molecule type" value="Genomic_DNA"/>
</dbReference>
<dbReference type="Gene3D" id="3.40.850.10">
    <property type="entry name" value="Kinesin motor domain"/>
    <property type="match status" value="1"/>
</dbReference>
<feature type="region of interest" description="Disordered" evidence="5">
    <location>
        <begin position="1"/>
        <end position="62"/>
    </location>
</feature>
<comment type="caution">
    <text evidence="7">The sequence shown here is derived from an EMBL/GenBank/DDBJ whole genome shotgun (WGS) entry which is preliminary data.</text>
</comment>
<keyword evidence="2 3" id="KW-0067">ATP-binding</keyword>
<evidence type="ECO:0000256" key="4">
    <source>
        <dbReference type="RuleBase" id="RU000394"/>
    </source>
</evidence>
<accession>A0ABR4IN17</accession>
<keyword evidence="8" id="KW-1185">Reference proteome</keyword>
<protein>
    <recommendedName>
        <fullName evidence="4">Kinesin-like protein</fullName>
    </recommendedName>
</protein>
<proteinExistence type="inferred from homology"/>
<dbReference type="SMART" id="SM00129">
    <property type="entry name" value="KISc"/>
    <property type="match status" value="1"/>
</dbReference>
<keyword evidence="3 4" id="KW-0505">Motor protein</keyword>
<sequence length="468" mass="51715">MQPFDVFTRWRPLPLPSPPSTDPQTQPTPQEINRIHTKQPNTAHFSTSLTPPPSTSRDRPWKSDPVFTHVFEGTDTNKPVFDAAVSPILPRVLSGQTCNFLAYGHSGSGKSHTIIGYDFAHQDEFGLCLAAARDLFEELGRINADRLPGGGGGQNDELGIGLRMYELRGNSAFDLQNAHCKCHIREGYDGQTHIRGETEVLDEGRVRVRPIVAKPCWDFDQLKRELLAGLELRATGTSTIHDQSSRTHAVLEIEIVTRELLEARDAVVERQSELVPVAKRATDVYLEENMKGFVQAEDGKYVPNPEYQVNQTRIDKAEAKKAEFESFVQKAEDHVNAVFKSSSHPCLGGKLVFVDLAGSEYYHDKSISASAPRAKPSVQEQREGRQINTDLLALKEVIRARALKKGRIPYRSSPLTMVLRGHFEPSGAAESYTAMILTASPEATQFAATTNTLKYGNLVGVASGGKIK</sequence>
<gene>
    <name evidence="7" type="ORF">BJY01DRAFT_255153</name>
</gene>
<dbReference type="PANTHER" id="PTHR24115:SF799">
    <property type="entry name" value="KINESIN-LIKE PROTEIN"/>
    <property type="match status" value="1"/>
</dbReference>
<feature type="binding site" evidence="3">
    <location>
        <begin position="104"/>
        <end position="111"/>
    </location>
    <ligand>
        <name>ATP</name>
        <dbReference type="ChEBI" id="CHEBI:30616"/>
    </ligand>
</feature>
<feature type="domain" description="Kinesin motor" evidence="6">
    <location>
        <begin position="3"/>
        <end position="462"/>
    </location>
</feature>
<comment type="similarity">
    <text evidence="3 4">Belongs to the TRAFAC class myosin-kinesin ATPase superfamily. Kinesin family.</text>
</comment>
<dbReference type="SUPFAM" id="SSF52540">
    <property type="entry name" value="P-loop containing nucleoside triphosphate hydrolases"/>
    <property type="match status" value="1"/>
</dbReference>
<evidence type="ECO:0000256" key="3">
    <source>
        <dbReference type="PROSITE-ProRule" id="PRU00283"/>
    </source>
</evidence>
<dbReference type="InterPro" id="IPR019821">
    <property type="entry name" value="Kinesin_motor_CS"/>
</dbReference>
<dbReference type="PROSITE" id="PS00411">
    <property type="entry name" value="KINESIN_MOTOR_1"/>
    <property type="match status" value="1"/>
</dbReference>
<dbReference type="InterPro" id="IPR036961">
    <property type="entry name" value="Kinesin_motor_dom_sf"/>
</dbReference>
<keyword evidence="4" id="KW-0493">Microtubule</keyword>
<organism evidence="7 8">
    <name type="scientific">Aspergillus pseudoustus</name>
    <dbReference type="NCBI Taxonomy" id="1810923"/>
    <lineage>
        <taxon>Eukaryota</taxon>
        <taxon>Fungi</taxon>
        <taxon>Dikarya</taxon>
        <taxon>Ascomycota</taxon>
        <taxon>Pezizomycotina</taxon>
        <taxon>Eurotiomycetes</taxon>
        <taxon>Eurotiomycetidae</taxon>
        <taxon>Eurotiales</taxon>
        <taxon>Aspergillaceae</taxon>
        <taxon>Aspergillus</taxon>
        <taxon>Aspergillus subgen. Nidulantes</taxon>
    </lineage>
</organism>
<evidence type="ECO:0000259" key="6">
    <source>
        <dbReference type="PROSITE" id="PS50067"/>
    </source>
</evidence>
<keyword evidence="7" id="KW-0378">Hydrolase</keyword>
<reference evidence="7 8" key="1">
    <citation type="submission" date="2024-07" db="EMBL/GenBank/DDBJ databases">
        <title>Section-level genome sequencing and comparative genomics of Aspergillus sections Usti and Cavernicolus.</title>
        <authorList>
            <consortium name="Lawrence Berkeley National Laboratory"/>
            <person name="Nybo J.L."/>
            <person name="Vesth T.C."/>
            <person name="Theobald S."/>
            <person name="Frisvad J.C."/>
            <person name="Larsen T.O."/>
            <person name="Kjaerboelling I."/>
            <person name="Rothschild-Mancinelli K."/>
            <person name="Lyhne E.K."/>
            <person name="Kogle M.E."/>
            <person name="Barry K."/>
            <person name="Clum A."/>
            <person name="Na H."/>
            <person name="Ledsgaard L."/>
            <person name="Lin J."/>
            <person name="Lipzen A."/>
            <person name="Kuo A."/>
            <person name="Riley R."/>
            <person name="Mondo S."/>
            <person name="Labutti K."/>
            <person name="Haridas S."/>
            <person name="Pangalinan J."/>
            <person name="Salamov A.A."/>
            <person name="Simmons B.A."/>
            <person name="Magnuson J.K."/>
            <person name="Chen J."/>
            <person name="Drula E."/>
            <person name="Henrissat B."/>
            <person name="Wiebenga A."/>
            <person name="Lubbers R.J."/>
            <person name="Gomes A.C."/>
            <person name="Makela M.R."/>
            <person name="Stajich J."/>
            <person name="Grigoriev I.V."/>
            <person name="Mortensen U.H."/>
            <person name="De Vries R.P."/>
            <person name="Baker S.E."/>
            <person name="Andersen M.R."/>
        </authorList>
    </citation>
    <scope>NUCLEOTIDE SEQUENCE [LARGE SCALE GENOMIC DNA]</scope>
    <source>
        <strain evidence="7 8">CBS 123904</strain>
    </source>
</reference>
<evidence type="ECO:0000313" key="8">
    <source>
        <dbReference type="Proteomes" id="UP001610446"/>
    </source>
</evidence>
<evidence type="ECO:0000256" key="2">
    <source>
        <dbReference type="ARBA" id="ARBA00022840"/>
    </source>
</evidence>
<dbReference type="PANTHER" id="PTHR24115">
    <property type="entry name" value="KINESIN-RELATED"/>
    <property type="match status" value="1"/>
</dbReference>
<dbReference type="Pfam" id="PF00225">
    <property type="entry name" value="Kinesin"/>
    <property type="match status" value="2"/>
</dbReference>
<dbReference type="InterPro" id="IPR027640">
    <property type="entry name" value="Kinesin-like_fam"/>
</dbReference>
<name>A0ABR4IN17_9EURO</name>
<dbReference type="InterPro" id="IPR027417">
    <property type="entry name" value="P-loop_NTPase"/>
</dbReference>